<dbReference type="EMBL" id="JANILD010000001">
    <property type="protein sequence ID" value="MCQ9302674.1"/>
    <property type="molecule type" value="Genomic_DNA"/>
</dbReference>
<evidence type="ECO:0000313" key="3">
    <source>
        <dbReference type="Proteomes" id="UP001204068"/>
    </source>
</evidence>
<accession>A0AAW5LHJ3</accession>
<gene>
    <name evidence="2" type="ORF">NQ032_03450</name>
</gene>
<reference evidence="2" key="1">
    <citation type="submission" date="2022-07" db="EMBL/GenBank/DDBJ databases">
        <title>Bacterial species isolated from the porcine tonsil microbiota.</title>
        <authorList>
            <person name="Oliveira I.M.F."/>
        </authorList>
    </citation>
    <scope>NUCLEOTIDE SEQUENCE</scope>
    <source>
        <strain evidence="2">8QC2O2</strain>
    </source>
</reference>
<name>A0AAW5LHJ3_MAMSC</name>
<dbReference type="RefSeq" id="WP_185160461.1">
    <property type="nucleotide sequence ID" value="NZ_CP048732.1"/>
</dbReference>
<protein>
    <submittedName>
        <fullName evidence="2">Uncharacterized protein</fullName>
    </submittedName>
</protein>
<feature type="coiled-coil region" evidence="1">
    <location>
        <begin position="4"/>
        <end position="66"/>
    </location>
</feature>
<dbReference type="Proteomes" id="UP001204068">
    <property type="component" value="Unassembled WGS sequence"/>
</dbReference>
<evidence type="ECO:0000313" key="2">
    <source>
        <dbReference type="EMBL" id="MCQ9302674.1"/>
    </source>
</evidence>
<keyword evidence="1" id="KW-0175">Coiled coil</keyword>
<sequence>MPTIKYTKEDITKLENELDQYKTAHDKLTAGLKEAVAESIKYKRQRDSLIKDVKKLREEKAAIEMHLDAIKTYKPMYEKLSNKYTNLTEHIKDKALNNPSEHRYFRLVHFIDDLEDE</sequence>
<comment type="caution">
    <text evidence="2">The sequence shown here is derived from an EMBL/GenBank/DDBJ whole genome shotgun (WGS) entry which is preliminary data.</text>
</comment>
<proteinExistence type="predicted"/>
<dbReference type="SUPFAM" id="SSF58100">
    <property type="entry name" value="Bacterial hemolysins"/>
    <property type="match status" value="1"/>
</dbReference>
<organism evidence="2 3">
    <name type="scientific">Mammaliicoccus sciuri</name>
    <name type="common">Staphylococcus sciuri</name>
    <dbReference type="NCBI Taxonomy" id="1296"/>
    <lineage>
        <taxon>Bacteria</taxon>
        <taxon>Bacillati</taxon>
        <taxon>Bacillota</taxon>
        <taxon>Bacilli</taxon>
        <taxon>Bacillales</taxon>
        <taxon>Staphylococcaceae</taxon>
        <taxon>Mammaliicoccus</taxon>
    </lineage>
</organism>
<dbReference type="AlphaFoldDB" id="A0AAW5LHJ3"/>
<evidence type="ECO:0000256" key="1">
    <source>
        <dbReference type="SAM" id="Coils"/>
    </source>
</evidence>